<evidence type="ECO:0000256" key="1">
    <source>
        <dbReference type="ARBA" id="ARBA00002803"/>
    </source>
</evidence>
<comment type="pathway">
    <text evidence="2">Cofactor biosynthesis; riboflavin biosynthesis; riboflavin from 2-hydroxy-3-oxobutyl phosphate and 5-amino-6-(D-ribitylamino)uracil: step 2/2.</text>
</comment>
<proteinExistence type="predicted"/>
<sequence>MFTGLIEHLGTVSSAVTDEGGCTLIISNSAPILGDCHIGDSIAVNGACLTVTEFDNDKLGGWFKVWLANETLERTDLGERKEGDQVNLERAMGAHIRFGGHFVQAHVDGTATIVKREVDGDSLCLGFQLPEATAARPSLLAYLIPKGYVTIDGASLTLTGVDDLERTFEVMLIQHTQQKITLSKKGLGAKVNIEVDMVGKYVEKSVVAGLGGRGGDGLRTLIEKVVEDVLAKKGIIAR</sequence>
<dbReference type="SUPFAM" id="SSF63380">
    <property type="entry name" value="Riboflavin synthase domain-like"/>
    <property type="match status" value="2"/>
</dbReference>
<evidence type="ECO:0000256" key="7">
    <source>
        <dbReference type="ARBA" id="ARBA00022737"/>
    </source>
</evidence>
<evidence type="ECO:0000256" key="5">
    <source>
        <dbReference type="ARBA" id="ARBA00022619"/>
    </source>
</evidence>
<evidence type="ECO:0000313" key="11">
    <source>
        <dbReference type="Proteomes" id="UP000807353"/>
    </source>
</evidence>
<feature type="domain" description="Lumazine-binding" evidence="9">
    <location>
        <begin position="102"/>
        <end position="206"/>
    </location>
</feature>
<dbReference type="CDD" id="cd00402">
    <property type="entry name" value="Riboflavin_synthase_like"/>
    <property type="match status" value="1"/>
</dbReference>
<dbReference type="OrthoDB" id="10258924at2759"/>
<dbReference type="AlphaFoldDB" id="A0A9P5YLL7"/>
<evidence type="ECO:0000313" key="10">
    <source>
        <dbReference type="EMBL" id="KAF9469835.1"/>
    </source>
</evidence>
<feature type="repeat" description="Lumazine-binding" evidence="8">
    <location>
        <begin position="1"/>
        <end position="101"/>
    </location>
</feature>
<keyword evidence="5" id="KW-0686">Riboflavin biosynthesis</keyword>
<feature type="repeat" description="Lumazine-binding" evidence="8">
    <location>
        <begin position="102"/>
        <end position="206"/>
    </location>
</feature>
<evidence type="ECO:0000256" key="8">
    <source>
        <dbReference type="PROSITE-ProRule" id="PRU00524"/>
    </source>
</evidence>
<feature type="domain" description="Lumazine-binding" evidence="9">
    <location>
        <begin position="1"/>
        <end position="101"/>
    </location>
</feature>
<dbReference type="InterPro" id="IPR001783">
    <property type="entry name" value="Lumazine-bd"/>
</dbReference>
<gene>
    <name evidence="10" type="ORF">BDZ94DRAFT_1278969</name>
</gene>
<organism evidence="10 11">
    <name type="scientific">Collybia nuda</name>
    <dbReference type="NCBI Taxonomy" id="64659"/>
    <lineage>
        <taxon>Eukaryota</taxon>
        <taxon>Fungi</taxon>
        <taxon>Dikarya</taxon>
        <taxon>Basidiomycota</taxon>
        <taxon>Agaricomycotina</taxon>
        <taxon>Agaricomycetes</taxon>
        <taxon>Agaricomycetidae</taxon>
        <taxon>Agaricales</taxon>
        <taxon>Tricholomatineae</taxon>
        <taxon>Clitocybaceae</taxon>
        <taxon>Collybia</taxon>
    </lineage>
</organism>
<name>A0A9P5YLL7_9AGAR</name>
<dbReference type="PANTHER" id="PTHR21098:SF0">
    <property type="entry name" value="RIBOFLAVIN SYNTHASE"/>
    <property type="match status" value="1"/>
</dbReference>
<comment type="function">
    <text evidence="1">Catalyzes the dismutation of two molecules of 6,7-dimethyl-8-ribityllumazine, resulting in the formation of riboflavin and 5-amino-6-(D-ribitylamino)uracil.</text>
</comment>
<dbReference type="Pfam" id="PF00677">
    <property type="entry name" value="Lum_binding"/>
    <property type="match status" value="2"/>
</dbReference>
<dbReference type="FunFam" id="2.40.30.20:FF:000003">
    <property type="entry name" value="Riboflavin synthase, alpha subunit"/>
    <property type="match status" value="1"/>
</dbReference>
<dbReference type="NCBIfam" id="NF006767">
    <property type="entry name" value="PRK09289.1"/>
    <property type="match status" value="1"/>
</dbReference>
<dbReference type="EC" id="2.5.1.9" evidence="3"/>
<accession>A0A9P5YLL7</accession>
<dbReference type="PANTHER" id="PTHR21098">
    <property type="entry name" value="RIBOFLAVIN SYNTHASE ALPHA CHAIN"/>
    <property type="match status" value="1"/>
</dbReference>
<evidence type="ECO:0000256" key="3">
    <source>
        <dbReference type="ARBA" id="ARBA00012827"/>
    </source>
</evidence>
<evidence type="ECO:0000259" key="9">
    <source>
        <dbReference type="PROSITE" id="PS51177"/>
    </source>
</evidence>
<keyword evidence="6" id="KW-0808">Transferase</keyword>
<keyword evidence="7" id="KW-0677">Repeat</keyword>
<evidence type="ECO:0000256" key="2">
    <source>
        <dbReference type="ARBA" id="ARBA00004887"/>
    </source>
</evidence>
<dbReference type="NCBIfam" id="TIGR00187">
    <property type="entry name" value="ribE"/>
    <property type="match status" value="1"/>
</dbReference>
<dbReference type="GO" id="GO:0009231">
    <property type="term" value="P:riboflavin biosynthetic process"/>
    <property type="evidence" value="ECO:0007669"/>
    <property type="project" value="UniProtKB-KW"/>
</dbReference>
<dbReference type="PROSITE" id="PS51177">
    <property type="entry name" value="LUMAZINE_BIND"/>
    <property type="match status" value="2"/>
</dbReference>
<comment type="caution">
    <text evidence="10">The sequence shown here is derived from an EMBL/GenBank/DDBJ whole genome shotgun (WGS) entry which is preliminary data.</text>
</comment>
<protein>
    <recommendedName>
        <fullName evidence="4">Riboflavin synthase</fullName>
        <ecNumber evidence="3">2.5.1.9</ecNumber>
    </recommendedName>
</protein>
<dbReference type="FunFam" id="2.40.30.20:FF:000004">
    <property type="entry name" value="Riboflavin synthase, alpha subunit"/>
    <property type="match status" value="1"/>
</dbReference>
<dbReference type="Gene3D" id="2.40.30.20">
    <property type="match status" value="2"/>
</dbReference>
<reference evidence="10" key="1">
    <citation type="submission" date="2020-11" db="EMBL/GenBank/DDBJ databases">
        <authorList>
            <consortium name="DOE Joint Genome Institute"/>
            <person name="Ahrendt S."/>
            <person name="Riley R."/>
            <person name="Andreopoulos W."/>
            <person name="Labutti K."/>
            <person name="Pangilinan J."/>
            <person name="Ruiz-Duenas F.J."/>
            <person name="Barrasa J.M."/>
            <person name="Sanchez-Garcia M."/>
            <person name="Camarero S."/>
            <person name="Miyauchi S."/>
            <person name="Serrano A."/>
            <person name="Linde D."/>
            <person name="Babiker R."/>
            <person name="Drula E."/>
            <person name="Ayuso-Fernandez I."/>
            <person name="Pacheco R."/>
            <person name="Padilla G."/>
            <person name="Ferreira P."/>
            <person name="Barriuso J."/>
            <person name="Kellner H."/>
            <person name="Castanera R."/>
            <person name="Alfaro M."/>
            <person name="Ramirez L."/>
            <person name="Pisabarro A.G."/>
            <person name="Kuo A."/>
            <person name="Tritt A."/>
            <person name="Lipzen A."/>
            <person name="He G."/>
            <person name="Yan M."/>
            <person name="Ng V."/>
            <person name="Cullen D."/>
            <person name="Martin F."/>
            <person name="Rosso M.-N."/>
            <person name="Henrissat B."/>
            <person name="Hibbett D."/>
            <person name="Martinez A.T."/>
            <person name="Grigoriev I.V."/>
        </authorList>
    </citation>
    <scope>NUCLEOTIDE SEQUENCE</scope>
    <source>
        <strain evidence="10">CBS 247.69</strain>
    </source>
</reference>
<dbReference type="GO" id="GO:0004746">
    <property type="term" value="F:riboflavin synthase activity"/>
    <property type="evidence" value="ECO:0007669"/>
    <property type="project" value="UniProtKB-EC"/>
</dbReference>
<dbReference type="Proteomes" id="UP000807353">
    <property type="component" value="Unassembled WGS sequence"/>
</dbReference>
<dbReference type="PIRSF" id="PIRSF000498">
    <property type="entry name" value="Riboflavin_syn_A"/>
    <property type="match status" value="1"/>
</dbReference>
<evidence type="ECO:0000256" key="4">
    <source>
        <dbReference type="ARBA" id="ARBA00013950"/>
    </source>
</evidence>
<dbReference type="InterPro" id="IPR026017">
    <property type="entry name" value="Lumazine-bd_dom"/>
</dbReference>
<keyword evidence="11" id="KW-1185">Reference proteome</keyword>
<dbReference type="InterPro" id="IPR017938">
    <property type="entry name" value="Riboflavin_synthase-like_b-brl"/>
</dbReference>
<evidence type="ECO:0000256" key="6">
    <source>
        <dbReference type="ARBA" id="ARBA00022679"/>
    </source>
</evidence>
<dbReference type="EMBL" id="MU150229">
    <property type="protein sequence ID" value="KAF9469835.1"/>
    <property type="molecule type" value="Genomic_DNA"/>
</dbReference>
<dbReference type="InterPro" id="IPR023366">
    <property type="entry name" value="ATP_synth_asu-like_sf"/>
</dbReference>